<dbReference type="GeneID" id="110785494"/>
<dbReference type="InterPro" id="IPR046465">
    <property type="entry name" value="BORCS6_C"/>
</dbReference>
<accession>A0A9R0JT45</accession>
<proteinExistence type="predicted"/>
<gene>
    <name evidence="4" type="primary">LOC110785494</name>
</gene>
<sequence length="140" mass="15471">MEEGGKEETLSIENSSMKEKETMEASKNFNQQDLFKALEVVERDSLAIAQSYTALFASLRSALSEVTSTSVDHIQCFSDAAGKLQESAIDAATRGNRFIHSCIRLNDEMKGMEDLAAHLKILKRNVDALDSASSRLLRIT</sequence>
<dbReference type="PANTHER" id="PTHR39708:SF2">
    <property type="entry name" value="BLOC-1-RELATED COMPLEX SUBUNIT 6 C-TERMINAL HELIX DOMAIN-CONTAINING PROTEIN"/>
    <property type="match status" value="1"/>
</dbReference>
<dbReference type="Proteomes" id="UP000813463">
    <property type="component" value="Chromosome 1"/>
</dbReference>
<dbReference type="AlphaFoldDB" id="A0A9R0JT45"/>
<protein>
    <recommendedName>
        <fullName evidence="2">BLOC-1-related complex subunit 6 C-terminal helix domain-containing protein</fullName>
    </recommendedName>
</protein>
<name>A0A9R0JT45_SPIOL</name>
<evidence type="ECO:0000313" key="4">
    <source>
        <dbReference type="RefSeq" id="XP_021845633.1"/>
    </source>
</evidence>
<keyword evidence="3" id="KW-1185">Reference proteome</keyword>
<evidence type="ECO:0000256" key="1">
    <source>
        <dbReference type="SAM" id="MobiDB-lite"/>
    </source>
</evidence>
<evidence type="ECO:0000313" key="3">
    <source>
        <dbReference type="Proteomes" id="UP000813463"/>
    </source>
</evidence>
<reference evidence="4" key="2">
    <citation type="submission" date="2025-08" db="UniProtKB">
        <authorList>
            <consortium name="RefSeq"/>
        </authorList>
    </citation>
    <scope>IDENTIFICATION</scope>
    <source>
        <tissue evidence="4">Leaf</tissue>
    </source>
</reference>
<feature type="domain" description="BLOC-1-related complex subunit 6 C-terminal helix" evidence="2">
    <location>
        <begin position="35"/>
        <end position="130"/>
    </location>
</feature>
<dbReference type="RefSeq" id="XP_021845633.1">
    <property type="nucleotide sequence ID" value="XM_021989941.2"/>
</dbReference>
<organism evidence="3 4">
    <name type="scientific">Spinacia oleracea</name>
    <name type="common">Spinach</name>
    <dbReference type="NCBI Taxonomy" id="3562"/>
    <lineage>
        <taxon>Eukaryota</taxon>
        <taxon>Viridiplantae</taxon>
        <taxon>Streptophyta</taxon>
        <taxon>Embryophyta</taxon>
        <taxon>Tracheophyta</taxon>
        <taxon>Spermatophyta</taxon>
        <taxon>Magnoliopsida</taxon>
        <taxon>eudicotyledons</taxon>
        <taxon>Gunneridae</taxon>
        <taxon>Pentapetalae</taxon>
        <taxon>Caryophyllales</taxon>
        <taxon>Chenopodiaceae</taxon>
        <taxon>Chenopodioideae</taxon>
        <taxon>Anserineae</taxon>
        <taxon>Spinacia</taxon>
    </lineage>
</organism>
<dbReference type="Pfam" id="PF10157">
    <property type="entry name" value="BORCS6"/>
    <property type="match status" value="1"/>
</dbReference>
<feature type="region of interest" description="Disordered" evidence="1">
    <location>
        <begin position="1"/>
        <end position="25"/>
    </location>
</feature>
<dbReference type="PANTHER" id="PTHR39708">
    <property type="entry name" value="OS07G0483400 PROTEIN"/>
    <property type="match status" value="1"/>
</dbReference>
<evidence type="ECO:0000259" key="2">
    <source>
        <dbReference type="Pfam" id="PF10157"/>
    </source>
</evidence>
<dbReference type="OrthoDB" id="21270at2759"/>
<dbReference type="KEGG" id="soe:110785494"/>
<reference evidence="3" key="1">
    <citation type="journal article" date="2021" name="Nat. Commun.">
        <title>Genomic analyses provide insights into spinach domestication and the genetic basis of agronomic traits.</title>
        <authorList>
            <person name="Cai X."/>
            <person name="Sun X."/>
            <person name="Xu C."/>
            <person name="Sun H."/>
            <person name="Wang X."/>
            <person name="Ge C."/>
            <person name="Zhang Z."/>
            <person name="Wang Q."/>
            <person name="Fei Z."/>
            <person name="Jiao C."/>
            <person name="Wang Q."/>
        </authorList>
    </citation>
    <scope>NUCLEOTIDE SEQUENCE [LARGE SCALE GENOMIC DNA]</scope>
    <source>
        <strain evidence="3">cv. Varoflay</strain>
    </source>
</reference>